<organism evidence="1 2">
    <name type="scientific">Aphanizomenon flos-aquae WA102</name>
    <dbReference type="NCBI Taxonomy" id="1710896"/>
    <lineage>
        <taxon>Bacteria</taxon>
        <taxon>Bacillati</taxon>
        <taxon>Cyanobacteriota</taxon>
        <taxon>Cyanophyceae</taxon>
        <taxon>Nostocales</taxon>
        <taxon>Aphanizomenonaceae</taxon>
        <taxon>Aphanizomenon</taxon>
    </lineage>
</organism>
<evidence type="ECO:0000313" key="1">
    <source>
        <dbReference type="EMBL" id="OBQ44553.1"/>
    </source>
</evidence>
<evidence type="ECO:0000313" key="2">
    <source>
        <dbReference type="Proteomes" id="UP000092093"/>
    </source>
</evidence>
<name>A0A1B7X5C5_APHFL</name>
<accession>A0A1B7X5C5</accession>
<gene>
    <name evidence="1" type="ORF">AN484_06605</name>
</gene>
<dbReference type="EMBL" id="LJOW01000020">
    <property type="protein sequence ID" value="OBQ44553.1"/>
    <property type="molecule type" value="Genomic_DNA"/>
</dbReference>
<protein>
    <submittedName>
        <fullName evidence="1">Uncharacterized protein</fullName>
    </submittedName>
</protein>
<dbReference type="AlphaFoldDB" id="A0A1B7X5C5"/>
<sequence>MPAGIFNLVDDNAIEQGSDFSFSLIYKDSDGNPINLTAATITSQIKDAWNESALASFTVTKNSPATDGFIGLFLPAATSAAIPPERYQYDIRIAIGGNVDHIIKGTCDIIESTTFA</sequence>
<comment type="caution">
    <text evidence="1">The sequence shown here is derived from an EMBL/GenBank/DDBJ whole genome shotgun (WGS) entry which is preliminary data.</text>
</comment>
<dbReference type="Proteomes" id="UP000092093">
    <property type="component" value="Unassembled WGS sequence"/>
</dbReference>
<proteinExistence type="predicted"/>
<reference evidence="1 2" key="1">
    <citation type="submission" date="2015-09" db="EMBL/GenBank/DDBJ databases">
        <title>Aphanizomenon flos-aquae WA102.</title>
        <authorList>
            <person name="Driscoll C."/>
        </authorList>
    </citation>
    <scope>NUCLEOTIDE SEQUENCE [LARGE SCALE GENOMIC DNA]</scope>
    <source>
        <strain evidence="1">WA102</strain>
    </source>
</reference>